<dbReference type="AlphaFoldDB" id="H8X549"/>
<gene>
    <name evidence="2" type="ORF">CORT_0D02970</name>
</gene>
<keyword evidence="1" id="KW-0732">Signal</keyword>
<dbReference type="KEGG" id="cot:CORT_0D02970"/>
<dbReference type="RefSeq" id="XP_003869278.1">
    <property type="nucleotide sequence ID" value="XM_003869229.1"/>
</dbReference>
<organism evidence="2 3">
    <name type="scientific">Candida orthopsilosis (strain 90-125)</name>
    <name type="common">Yeast</name>
    <dbReference type="NCBI Taxonomy" id="1136231"/>
    <lineage>
        <taxon>Eukaryota</taxon>
        <taxon>Fungi</taxon>
        <taxon>Dikarya</taxon>
        <taxon>Ascomycota</taxon>
        <taxon>Saccharomycotina</taxon>
        <taxon>Pichiomycetes</taxon>
        <taxon>Debaryomycetaceae</taxon>
        <taxon>Candida/Lodderomyces clade</taxon>
        <taxon>Candida</taxon>
    </lineage>
</organism>
<accession>H8X549</accession>
<evidence type="ECO:0000256" key="1">
    <source>
        <dbReference type="SAM" id="SignalP"/>
    </source>
</evidence>
<feature type="signal peptide" evidence="1">
    <location>
        <begin position="1"/>
        <end position="19"/>
    </location>
</feature>
<dbReference type="Proteomes" id="UP000005018">
    <property type="component" value="Chromosome 4"/>
</dbReference>
<protein>
    <submittedName>
        <fullName evidence="2">Uncharacterized protein</fullName>
    </submittedName>
</protein>
<proteinExistence type="predicted"/>
<reference evidence="2 3" key="1">
    <citation type="journal article" date="2012" name="PLoS ONE">
        <title>Sequence and analysis of the genome of the pathogenic yeast Candida orthopsilosis.</title>
        <authorList>
            <person name="Riccombeni A."/>
            <person name="Vidanes G."/>
            <person name="Proux-Wera E."/>
            <person name="Wolfe K.H."/>
            <person name="Butler G."/>
        </authorList>
    </citation>
    <scope>NUCLEOTIDE SEQUENCE [LARGE SCALE GENOMIC DNA]</scope>
    <source>
        <strain evidence="2 3">Co 90-125</strain>
    </source>
</reference>
<feature type="chain" id="PRO_5003616392" evidence="1">
    <location>
        <begin position="20"/>
        <end position="106"/>
    </location>
</feature>
<evidence type="ECO:0000313" key="2">
    <source>
        <dbReference type="EMBL" id="CCG23142.1"/>
    </source>
</evidence>
<dbReference type="OrthoDB" id="4023463at2759"/>
<dbReference type="GeneID" id="14540610"/>
<evidence type="ECO:0000313" key="3">
    <source>
        <dbReference type="Proteomes" id="UP000005018"/>
    </source>
</evidence>
<dbReference type="EMBL" id="HE681722">
    <property type="protein sequence ID" value="CCG23142.1"/>
    <property type="molecule type" value="Genomic_DNA"/>
</dbReference>
<dbReference type="HOGENOM" id="CLU_174164_0_0_1"/>
<name>H8X549_CANO9</name>
<sequence length="106" mass="11124">MKFTTIAATIASIVAVANAAPAAPTGDVTVSRQSSVPIFQEFQELEKDVQAIIQDVQTVIPLVSGNASYPQDLRELISSISKSVKDVESLVGDISSDLSGIFGTNN</sequence>
<keyword evidence="3" id="KW-1185">Reference proteome</keyword>